<keyword evidence="2" id="KW-1185">Reference proteome</keyword>
<evidence type="ECO:0000313" key="1">
    <source>
        <dbReference type="EMBL" id="KAK1400666.1"/>
    </source>
</evidence>
<comment type="caution">
    <text evidence="1">The sequence shown here is derived from an EMBL/GenBank/DDBJ whole genome shotgun (WGS) entry which is preliminary data.</text>
</comment>
<dbReference type="EMBL" id="JAUIZM010000001">
    <property type="protein sequence ID" value="KAK1400666.1"/>
    <property type="molecule type" value="Genomic_DNA"/>
</dbReference>
<reference evidence="1" key="2">
    <citation type="submission" date="2023-05" db="EMBL/GenBank/DDBJ databases">
        <authorList>
            <person name="Schelkunov M.I."/>
        </authorList>
    </citation>
    <scope>NUCLEOTIDE SEQUENCE</scope>
    <source>
        <strain evidence="1">Hsosn_3</strain>
        <tissue evidence="1">Leaf</tissue>
    </source>
</reference>
<reference evidence="1" key="1">
    <citation type="submission" date="2023-02" db="EMBL/GenBank/DDBJ databases">
        <title>Genome of toxic invasive species Heracleum sosnowskyi carries increased number of genes despite the absence of recent whole-genome duplications.</title>
        <authorList>
            <person name="Schelkunov M."/>
            <person name="Shtratnikova V."/>
            <person name="Makarenko M."/>
            <person name="Klepikova A."/>
            <person name="Omelchenko D."/>
            <person name="Novikova G."/>
            <person name="Obukhova E."/>
            <person name="Bogdanov V."/>
            <person name="Penin A."/>
            <person name="Logacheva M."/>
        </authorList>
    </citation>
    <scope>NUCLEOTIDE SEQUENCE</scope>
    <source>
        <strain evidence="1">Hsosn_3</strain>
        <tissue evidence="1">Leaf</tissue>
    </source>
</reference>
<protein>
    <submittedName>
        <fullName evidence="1">Uncharacterized protein</fullName>
    </submittedName>
</protein>
<accession>A0AAD8N9L6</accession>
<proteinExistence type="predicted"/>
<dbReference type="Proteomes" id="UP001237642">
    <property type="component" value="Unassembled WGS sequence"/>
</dbReference>
<evidence type="ECO:0000313" key="2">
    <source>
        <dbReference type="Proteomes" id="UP001237642"/>
    </source>
</evidence>
<sequence>MDDIVRSIHLSRTYHGVLYSACAYLILKTIKYREGSMVYDFCSWTGEDVGTAQVQCVADTVEALFTVIDPSQPTVSLKSKKESSFPDFVPCAILRAGGFVPDAENQKKILYGIEPSIYAIVVWTDMNAYLSWDFPCSPKRFLSRVRTTARHGPGTTFSFVTREDIPHVLNFRSFLMEELMAVPTEEHIMRDGDAVEVVSQIDQANARAGDILYGKLPPIKADIYADMVRKLVDASPELKSMERFCAAAVDVLINYKREHGVQYF</sequence>
<organism evidence="1 2">
    <name type="scientific">Heracleum sosnowskyi</name>
    <dbReference type="NCBI Taxonomy" id="360622"/>
    <lineage>
        <taxon>Eukaryota</taxon>
        <taxon>Viridiplantae</taxon>
        <taxon>Streptophyta</taxon>
        <taxon>Embryophyta</taxon>
        <taxon>Tracheophyta</taxon>
        <taxon>Spermatophyta</taxon>
        <taxon>Magnoliopsida</taxon>
        <taxon>eudicotyledons</taxon>
        <taxon>Gunneridae</taxon>
        <taxon>Pentapetalae</taxon>
        <taxon>asterids</taxon>
        <taxon>campanulids</taxon>
        <taxon>Apiales</taxon>
        <taxon>Apiaceae</taxon>
        <taxon>Apioideae</taxon>
        <taxon>apioid superclade</taxon>
        <taxon>Tordylieae</taxon>
        <taxon>Tordyliinae</taxon>
        <taxon>Heracleum</taxon>
    </lineage>
</organism>
<name>A0AAD8N9L6_9APIA</name>
<dbReference type="AlphaFoldDB" id="A0AAD8N9L6"/>
<gene>
    <name evidence="1" type="ORF">POM88_000271</name>
</gene>